<evidence type="ECO:0000313" key="2">
    <source>
        <dbReference type="EMBL" id="XCG47868.1"/>
    </source>
</evidence>
<dbReference type="GO" id="GO:0071949">
    <property type="term" value="F:FAD binding"/>
    <property type="evidence" value="ECO:0007669"/>
    <property type="project" value="InterPro"/>
</dbReference>
<dbReference type="EMBL" id="CP159253">
    <property type="protein sequence ID" value="XCG47868.1"/>
    <property type="molecule type" value="Genomic_DNA"/>
</dbReference>
<sequence>MIYDAVIIGAGPAGSCAALALARQGRAVAIVEKAEFPRRKVCGEFISATNIALLDSLGVADAWRAEAGPEIRRVGLFAGERCVTAAMPRASGGGYGRALGRDILDELLLEAAGDAGAEVFQPFRATDIVADENVSVVRMASRDRELELRAPVVIAAHGSWEPGSLPSHLPKRNHRSDLFGFKAHFRHSALPADLMPLLVFPGGYGGMVTADHGRLSLSCCIRRDRLAEIRRTYGGGAADAVHRHIVASCCGAREAIGEASLDGQWLAAGPIRPGIRTRFAAGVFRAGNCAGESHPIIAEGISMALQSGWLLAAALDGVDVWDRSAREAAAKCYSAAWLRQFSTRIHAADAFASIALNPAGAQAMGSVVGLLPGILPLGATLSGKTRALPELALQQR</sequence>
<dbReference type="EC" id="1.-.-.-" evidence="2"/>
<dbReference type="InterPro" id="IPR050407">
    <property type="entry name" value="Geranylgeranyl_reductase"/>
</dbReference>
<dbReference type="InterPro" id="IPR002938">
    <property type="entry name" value="FAD-bd"/>
</dbReference>
<dbReference type="RefSeq" id="WP_353644591.1">
    <property type="nucleotide sequence ID" value="NZ_CP159253.1"/>
</dbReference>
<protein>
    <submittedName>
        <fullName evidence="2">NAD(P)/FAD-dependent oxidoreductase</fullName>
        <ecNumber evidence="2">1.-.-.-</ecNumber>
    </submittedName>
</protein>
<dbReference type="PANTHER" id="PTHR42685">
    <property type="entry name" value="GERANYLGERANYL DIPHOSPHATE REDUCTASE"/>
    <property type="match status" value="1"/>
</dbReference>
<evidence type="ECO:0000259" key="1">
    <source>
        <dbReference type="Pfam" id="PF01494"/>
    </source>
</evidence>
<dbReference type="Gene3D" id="3.50.50.60">
    <property type="entry name" value="FAD/NAD(P)-binding domain"/>
    <property type="match status" value="1"/>
</dbReference>
<dbReference type="Pfam" id="PF01494">
    <property type="entry name" value="FAD_binding_3"/>
    <property type="match status" value="1"/>
</dbReference>
<dbReference type="PANTHER" id="PTHR42685:SF22">
    <property type="entry name" value="CONDITIONED MEDIUM FACTOR RECEPTOR 1"/>
    <property type="match status" value="1"/>
</dbReference>
<dbReference type="InterPro" id="IPR036188">
    <property type="entry name" value="FAD/NAD-bd_sf"/>
</dbReference>
<name>A0AAU8CNF5_9HYPH</name>
<feature type="domain" description="FAD-binding" evidence="1">
    <location>
        <begin position="4"/>
        <end position="160"/>
    </location>
</feature>
<organism evidence="2">
    <name type="scientific">Mesorhizobium sp. WSM2240</name>
    <dbReference type="NCBI Taxonomy" id="3228851"/>
    <lineage>
        <taxon>Bacteria</taxon>
        <taxon>Pseudomonadati</taxon>
        <taxon>Pseudomonadota</taxon>
        <taxon>Alphaproteobacteria</taxon>
        <taxon>Hyphomicrobiales</taxon>
        <taxon>Phyllobacteriaceae</taxon>
        <taxon>Mesorhizobium</taxon>
    </lineage>
</organism>
<proteinExistence type="predicted"/>
<dbReference type="GO" id="GO:0016491">
    <property type="term" value="F:oxidoreductase activity"/>
    <property type="evidence" value="ECO:0007669"/>
    <property type="project" value="UniProtKB-KW"/>
</dbReference>
<accession>A0AAU8CNF5</accession>
<dbReference type="AlphaFoldDB" id="A0AAU8CNF5"/>
<keyword evidence="2" id="KW-0560">Oxidoreductase</keyword>
<reference evidence="2" key="1">
    <citation type="submission" date="2024-06" db="EMBL/GenBank/DDBJ databases">
        <title>Mesorhizobium karijinii sp. nov., a symbiont of the iconic Swainsona formosa from arid Australia.</title>
        <authorList>
            <person name="Hill Y.J."/>
            <person name="Watkin E.L.J."/>
            <person name="O'Hara G.W."/>
            <person name="Terpolilli J."/>
            <person name="Tye M.L."/>
            <person name="Kohlmeier M.G."/>
        </authorList>
    </citation>
    <scope>NUCLEOTIDE SEQUENCE</scope>
    <source>
        <strain evidence="2">WSM2240</strain>
    </source>
</reference>
<dbReference type="SUPFAM" id="SSF51905">
    <property type="entry name" value="FAD/NAD(P)-binding domain"/>
    <property type="match status" value="1"/>
</dbReference>
<gene>
    <name evidence="2" type="ORF">ABVK50_21795</name>
</gene>
<dbReference type="PRINTS" id="PR00420">
    <property type="entry name" value="RNGMNOXGNASE"/>
</dbReference>